<evidence type="ECO:0008006" key="4">
    <source>
        <dbReference type="Google" id="ProtNLM"/>
    </source>
</evidence>
<dbReference type="Proteomes" id="UP000772618">
    <property type="component" value="Unassembled WGS sequence"/>
</dbReference>
<organism evidence="2 3">
    <name type="scientific">Chryseosolibacter indicus</name>
    <dbReference type="NCBI Taxonomy" id="2782351"/>
    <lineage>
        <taxon>Bacteria</taxon>
        <taxon>Pseudomonadati</taxon>
        <taxon>Bacteroidota</taxon>
        <taxon>Cytophagia</taxon>
        <taxon>Cytophagales</taxon>
        <taxon>Chryseotaleaceae</taxon>
        <taxon>Chryseosolibacter</taxon>
    </lineage>
</organism>
<feature type="transmembrane region" description="Helical" evidence="1">
    <location>
        <begin position="47"/>
        <end position="67"/>
    </location>
</feature>
<accession>A0ABS5VYQ8</accession>
<evidence type="ECO:0000256" key="1">
    <source>
        <dbReference type="SAM" id="Phobius"/>
    </source>
</evidence>
<proteinExistence type="predicted"/>
<dbReference type="RefSeq" id="WP_254157786.1">
    <property type="nucleotide sequence ID" value="NZ_JAHESD010000114.1"/>
</dbReference>
<keyword evidence="1" id="KW-0812">Transmembrane</keyword>
<evidence type="ECO:0000313" key="2">
    <source>
        <dbReference type="EMBL" id="MBT1706446.1"/>
    </source>
</evidence>
<dbReference type="EMBL" id="JAHESD010000114">
    <property type="protein sequence ID" value="MBT1706446.1"/>
    <property type="molecule type" value="Genomic_DNA"/>
</dbReference>
<feature type="transmembrane region" description="Helical" evidence="1">
    <location>
        <begin position="7"/>
        <end position="32"/>
    </location>
</feature>
<name>A0ABS5VYQ8_9BACT</name>
<protein>
    <recommendedName>
        <fullName evidence="4">PH domain-containing protein</fullName>
    </recommendedName>
</protein>
<keyword evidence="1" id="KW-1133">Transmembrane helix</keyword>
<comment type="caution">
    <text evidence="2">The sequence shown here is derived from an EMBL/GenBank/DDBJ whole genome shotgun (WGS) entry which is preliminary data.</text>
</comment>
<keyword evidence="3" id="KW-1185">Reference proteome</keyword>
<reference evidence="2 3" key="1">
    <citation type="submission" date="2021-05" db="EMBL/GenBank/DDBJ databases">
        <title>A Polyphasic approach of four new species of the genus Ohtaekwangia: Ohtaekwangia histidinii sp. nov., Ohtaekwangia cretensis sp. nov., Ohtaekwangia indiensis sp. nov., Ohtaekwangia reichenbachii sp. nov. from diverse environment.</title>
        <authorList>
            <person name="Octaviana S."/>
        </authorList>
    </citation>
    <scope>NUCLEOTIDE SEQUENCE [LARGE SCALE GENOMIC DNA]</scope>
    <source>
        <strain evidence="2 3">PWU20</strain>
    </source>
</reference>
<keyword evidence="1" id="KW-0472">Membrane</keyword>
<gene>
    <name evidence="2" type="ORF">KK060_24420</name>
</gene>
<sequence>MESNRTYYYLFKYSLLGVSILLAIVAIVSWIAPELMTVNGQPGARDLLTTLIFALIAVIAFLVFLLIRDKFAIVELGNQTVKIKHNGQDKAISWLEVEEVKLIQFIYPPLYKIRIKDSDETIWFNTESNYISVNGFVIDTSDMGDLIKKKKRELGI</sequence>
<evidence type="ECO:0000313" key="3">
    <source>
        <dbReference type="Proteomes" id="UP000772618"/>
    </source>
</evidence>